<dbReference type="AlphaFoldDB" id="A0A8H4JYA9"/>
<comment type="caution">
    <text evidence="7">The sequence shown here is derived from an EMBL/GenBank/DDBJ whole genome shotgun (WGS) entry which is preliminary data.</text>
</comment>
<evidence type="ECO:0000256" key="6">
    <source>
        <dbReference type="SAM" id="Phobius"/>
    </source>
</evidence>
<dbReference type="EMBL" id="JAADYS010003900">
    <property type="protein sequence ID" value="KAF4440052.1"/>
    <property type="molecule type" value="Genomic_DNA"/>
</dbReference>
<dbReference type="InterPro" id="IPR011701">
    <property type="entry name" value="MFS"/>
</dbReference>
<evidence type="ECO:0000256" key="4">
    <source>
        <dbReference type="ARBA" id="ARBA00023136"/>
    </source>
</evidence>
<comment type="subcellular location">
    <subcellularLocation>
        <location evidence="1">Membrane</location>
        <topology evidence="1">Multi-pass membrane protein</topology>
    </subcellularLocation>
</comment>
<gene>
    <name evidence="7" type="ORF">FALBO_17353</name>
</gene>
<feature type="transmembrane region" description="Helical" evidence="6">
    <location>
        <begin position="161"/>
        <end position="185"/>
    </location>
</feature>
<feature type="transmembrane region" description="Helical" evidence="6">
    <location>
        <begin position="251"/>
        <end position="272"/>
    </location>
</feature>
<dbReference type="Pfam" id="PF07690">
    <property type="entry name" value="MFS_1"/>
    <property type="match status" value="1"/>
</dbReference>
<keyword evidence="5" id="KW-0325">Glycoprotein</keyword>
<feature type="transmembrane region" description="Helical" evidence="6">
    <location>
        <begin position="191"/>
        <end position="210"/>
    </location>
</feature>
<feature type="transmembrane region" description="Helical" evidence="6">
    <location>
        <begin position="319"/>
        <end position="343"/>
    </location>
</feature>
<accession>A0A8H4JYA9</accession>
<feature type="transmembrane region" description="Helical" evidence="6">
    <location>
        <begin position="93"/>
        <end position="115"/>
    </location>
</feature>
<keyword evidence="3 6" id="KW-1133">Transmembrane helix</keyword>
<dbReference type="Proteomes" id="UP000554235">
    <property type="component" value="Unassembled WGS sequence"/>
</dbReference>
<sequence>MSATVTISQSPVQVRAQSDDLELRSTHDDTEFNRVYVPVYSKFSNAQKRSITAFLAFCGVLATTSTTSILTAIPEIVETFQTNATVISVSNAVYLLFMGFSAYVGSTGLFFFSSLGTALAPSLPLFFVFRALTACQGSAFLVLGSSCISDIYHPTERATSLGWFLTGVMVGPAFGPVLGGIIVTFTSWRVIFWLQMSFGGLAALMAIFLLHETIQQPSLASAALVWNMYSLLTPIRIVLNPRLNLTSPLESAMLYIAPGTGYVVGTLISGRWADWVVRSWMRKRGVRIPEDRLRSSLLFLGIILPGSMLLYGWTVDQRIGSIPLPVICMFFQGVAQLAAFPSLNTYILDVMQHRSGQASASHYLMRYLFAGSATASCLPMIDSIG</sequence>
<evidence type="ECO:0000256" key="3">
    <source>
        <dbReference type="ARBA" id="ARBA00022989"/>
    </source>
</evidence>
<dbReference type="PANTHER" id="PTHR23502">
    <property type="entry name" value="MAJOR FACILITATOR SUPERFAMILY"/>
    <property type="match status" value="1"/>
</dbReference>
<dbReference type="GO" id="GO:0005886">
    <property type="term" value="C:plasma membrane"/>
    <property type="evidence" value="ECO:0007669"/>
    <property type="project" value="TreeGrafter"/>
</dbReference>
<keyword evidence="8" id="KW-1185">Reference proteome</keyword>
<dbReference type="OrthoDB" id="3066029at2759"/>
<name>A0A8H4JYA9_9HYPO</name>
<keyword evidence="4 6" id="KW-0472">Membrane</keyword>
<organism evidence="7 8">
    <name type="scientific">Fusarium albosuccineum</name>
    <dbReference type="NCBI Taxonomy" id="1237068"/>
    <lineage>
        <taxon>Eukaryota</taxon>
        <taxon>Fungi</taxon>
        <taxon>Dikarya</taxon>
        <taxon>Ascomycota</taxon>
        <taxon>Pezizomycotina</taxon>
        <taxon>Sordariomycetes</taxon>
        <taxon>Hypocreomycetidae</taxon>
        <taxon>Hypocreales</taxon>
        <taxon>Nectriaceae</taxon>
        <taxon>Fusarium</taxon>
        <taxon>Fusarium decemcellulare species complex</taxon>
    </lineage>
</organism>
<evidence type="ECO:0000313" key="8">
    <source>
        <dbReference type="Proteomes" id="UP000554235"/>
    </source>
</evidence>
<evidence type="ECO:0000256" key="2">
    <source>
        <dbReference type="ARBA" id="ARBA00022692"/>
    </source>
</evidence>
<protein>
    <submittedName>
        <fullName evidence="7">Major facilitator superfamily transporter</fullName>
    </submittedName>
</protein>
<dbReference type="GO" id="GO:0022857">
    <property type="term" value="F:transmembrane transporter activity"/>
    <property type="evidence" value="ECO:0007669"/>
    <property type="project" value="InterPro"/>
</dbReference>
<evidence type="ECO:0000256" key="1">
    <source>
        <dbReference type="ARBA" id="ARBA00004141"/>
    </source>
</evidence>
<dbReference type="InterPro" id="IPR036259">
    <property type="entry name" value="MFS_trans_sf"/>
</dbReference>
<feature type="transmembrane region" description="Helical" evidence="6">
    <location>
        <begin position="127"/>
        <end position="149"/>
    </location>
</feature>
<evidence type="ECO:0000313" key="7">
    <source>
        <dbReference type="EMBL" id="KAF4440052.1"/>
    </source>
</evidence>
<feature type="non-terminal residue" evidence="7">
    <location>
        <position position="1"/>
    </location>
</feature>
<dbReference type="Gene3D" id="1.20.1250.20">
    <property type="entry name" value="MFS general substrate transporter like domains"/>
    <property type="match status" value="1"/>
</dbReference>
<proteinExistence type="predicted"/>
<reference evidence="7 8" key="1">
    <citation type="submission" date="2020-01" db="EMBL/GenBank/DDBJ databases">
        <title>Identification and distribution of gene clusters putatively required for synthesis of sphingolipid metabolism inhibitors in phylogenetically diverse species of the filamentous fungus Fusarium.</title>
        <authorList>
            <person name="Kim H.-S."/>
            <person name="Busman M."/>
            <person name="Brown D.W."/>
            <person name="Divon H."/>
            <person name="Uhlig S."/>
            <person name="Proctor R.H."/>
        </authorList>
    </citation>
    <scope>NUCLEOTIDE SEQUENCE [LARGE SCALE GENOMIC DNA]</scope>
    <source>
        <strain evidence="7 8">NRRL 20459</strain>
    </source>
</reference>
<keyword evidence="2 6" id="KW-0812">Transmembrane</keyword>
<dbReference type="SUPFAM" id="SSF103473">
    <property type="entry name" value="MFS general substrate transporter"/>
    <property type="match status" value="1"/>
</dbReference>
<feature type="transmembrane region" description="Helical" evidence="6">
    <location>
        <begin position="51"/>
        <end position="73"/>
    </location>
</feature>
<feature type="transmembrane region" description="Helical" evidence="6">
    <location>
        <begin position="222"/>
        <end position="239"/>
    </location>
</feature>
<evidence type="ECO:0000256" key="5">
    <source>
        <dbReference type="ARBA" id="ARBA00023180"/>
    </source>
</evidence>
<dbReference type="PANTHER" id="PTHR23502:SF64">
    <property type="entry name" value="TRANSPORTER, PUTATIVE (AFU_ORTHOLOGUE AFUA_3G11760)-RELATED"/>
    <property type="match status" value="1"/>
</dbReference>
<feature type="transmembrane region" description="Helical" evidence="6">
    <location>
        <begin position="293"/>
        <end position="313"/>
    </location>
</feature>